<dbReference type="InterPro" id="IPR056690">
    <property type="entry name" value="DUF7788"/>
</dbReference>
<sequence>MAALINAIDTYTETRMQTGEKGHIEYAWSTDLKEKIIQLNFQFTRCDSDKISTYAQILRQLLRNLKSHLDTDVGYDNSTICKEKIIELTIVLYKIIGHTRDIIEGKGEYALAYMQIFVWNEFYPDLAKYALSRFVIDEENGHPYGSWKDIKYFCNYCKNNGMHKSDPLIQYAYHLILSQIKLDAVTDGIKSLAAKWVPRAKSKRFGWIFDELSTIYFRDYMDTAKTVTQRDRAITKCKMSFRKLIANLNRKLDTVQIHQCQGTWSKIDHSMTTSITISKQKTAFLNRNKDGSQRSIKEDRIECANNFSEHIKKAMNGEITIKGKRIGINSFTVQAFDLIAKSPNGNPSPDVQLEIDLLNTQWRDNSNQTNALCPMIAMLDFSGSMDGEPRDVAMALGCRIAEKSILGKRVMSFSTNPTWHNFDGCDNFVDMIRVLQTGEVGYSTNFYLAFDRILDSIIEKKLTPDQVEGITLAILSDMQIDQAHDSNQLNMDSFYSVMEQKYAETGVRIWGKPFKPPHILFWNLRSTNGFPCLSTQPNVSMMSGFSPNLLNFFCEKGIEALQGCTPWSILVEQLHKSRYQCLEDKVKEILV</sequence>
<dbReference type="InterPro" id="IPR011205">
    <property type="entry name" value="UCP015417_vWA"/>
</dbReference>
<dbReference type="Pfam" id="PF25043">
    <property type="entry name" value="DUF7788"/>
    <property type="match status" value="1"/>
</dbReference>
<evidence type="ECO:0000259" key="1">
    <source>
        <dbReference type="Pfam" id="PF25043"/>
    </source>
</evidence>
<protein>
    <recommendedName>
        <fullName evidence="1">DUF7788 domain-containing protein</fullName>
    </recommendedName>
</protein>
<feature type="domain" description="DUF7788" evidence="1">
    <location>
        <begin position="376"/>
        <end position="558"/>
    </location>
</feature>
<evidence type="ECO:0000313" key="2">
    <source>
        <dbReference type="EMBL" id="QHT12987.1"/>
    </source>
</evidence>
<dbReference type="EMBL" id="MN739555">
    <property type="protein sequence ID" value="QHT12987.1"/>
    <property type="molecule type" value="Genomic_DNA"/>
</dbReference>
<proteinExistence type="predicted"/>
<dbReference type="PANTHER" id="PTHR31373:SF27">
    <property type="entry name" value="TROVE DOMAIN-CONTAINING PROTEIN"/>
    <property type="match status" value="1"/>
</dbReference>
<organism evidence="2">
    <name type="scientific">viral metagenome</name>
    <dbReference type="NCBI Taxonomy" id="1070528"/>
    <lineage>
        <taxon>unclassified sequences</taxon>
        <taxon>metagenomes</taxon>
        <taxon>organismal metagenomes</taxon>
    </lineage>
</organism>
<dbReference type="InterPro" id="IPR036465">
    <property type="entry name" value="vWFA_dom_sf"/>
</dbReference>
<dbReference type="SUPFAM" id="SSF53300">
    <property type="entry name" value="vWA-like"/>
    <property type="match status" value="1"/>
</dbReference>
<reference evidence="2" key="1">
    <citation type="journal article" date="2020" name="Nature">
        <title>Giant virus diversity and host interactions through global metagenomics.</title>
        <authorList>
            <person name="Schulz F."/>
            <person name="Roux S."/>
            <person name="Paez-Espino D."/>
            <person name="Jungbluth S."/>
            <person name="Walsh D.A."/>
            <person name="Denef V.J."/>
            <person name="McMahon K.D."/>
            <person name="Konstantinidis K.T."/>
            <person name="Eloe-Fadrosh E.A."/>
            <person name="Kyrpides N.C."/>
            <person name="Woyke T."/>
        </authorList>
    </citation>
    <scope>NUCLEOTIDE SEQUENCE</scope>
    <source>
        <strain evidence="2">GVMAG-M-3300023174-130</strain>
    </source>
</reference>
<dbReference type="PANTHER" id="PTHR31373">
    <property type="entry name" value="OS06G0652100 PROTEIN"/>
    <property type="match status" value="1"/>
</dbReference>
<name>A0A6C0D8Z8_9ZZZZ</name>
<dbReference type="AlphaFoldDB" id="A0A6C0D8Z8"/>
<accession>A0A6C0D8Z8</accession>